<sequence length="147" mass="17386">MAKIYTLTEEELNELVAERMKQAKEKRTPQGLFKDVSFDDELIPINEKYPKVLKKLNRERAYKPEKHVFNQTPKVFGVDNDISYSKITTHDVHNHIRLLVLNVFGKSQNKEVLPEEYDQAIELYNQLKEWFVSSYDKRLEGLVLEDD</sequence>
<dbReference type="KEGG" id="soz:Spy49_1507c"/>
<reference evidence="1 2" key="1">
    <citation type="journal article" date="2008" name="J. Bacteriol.">
        <title>Genome sequence of a nephritogenic and highly transformable M49 strain of Streptococcus pyogenes.</title>
        <authorList>
            <person name="McShan W.M."/>
            <person name="Ferretti J.J."/>
            <person name="Karasawa T."/>
            <person name="Suvorov A.N."/>
            <person name="Lin S."/>
            <person name="Qin B."/>
            <person name="Jia H."/>
            <person name="Kenton S."/>
            <person name="Najar F."/>
            <person name="Wu H."/>
            <person name="Scott J."/>
            <person name="Roe B.A."/>
            <person name="Savic D.J."/>
        </authorList>
    </citation>
    <scope>NUCLEOTIDE SEQUENCE [LARGE SCALE GENOMIC DNA]</scope>
    <source>
        <strain evidence="1 2">NZ131</strain>
    </source>
</reference>
<dbReference type="HOGENOM" id="CLU_1767012_0_0_9"/>
<evidence type="ECO:0000313" key="1">
    <source>
        <dbReference type="EMBL" id="ACI61774.1"/>
    </source>
</evidence>
<dbReference type="EMBL" id="CP000829">
    <property type="protein sequence ID" value="ACI61774.1"/>
    <property type="molecule type" value="Genomic_DNA"/>
</dbReference>
<accession>A0A0H3C1D2</accession>
<protein>
    <submittedName>
        <fullName evidence="1">Uncharacterized protein</fullName>
    </submittedName>
</protein>
<name>A0A0H3C1D2_STRPZ</name>
<evidence type="ECO:0000313" key="2">
    <source>
        <dbReference type="Proteomes" id="UP000001039"/>
    </source>
</evidence>
<proteinExistence type="predicted"/>
<organism evidence="1 2">
    <name type="scientific">Streptococcus pyogenes serotype M49 (strain NZ131)</name>
    <dbReference type="NCBI Taxonomy" id="471876"/>
    <lineage>
        <taxon>Bacteria</taxon>
        <taxon>Bacillati</taxon>
        <taxon>Bacillota</taxon>
        <taxon>Bacilli</taxon>
        <taxon>Lactobacillales</taxon>
        <taxon>Streptococcaceae</taxon>
        <taxon>Streptococcus</taxon>
    </lineage>
</organism>
<dbReference type="AlphaFoldDB" id="A0A0H3C1D2"/>
<dbReference type="Proteomes" id="UP000001039">
    <property type="component" value="Chromosome"/>
</dbReference>
<gene>
    <name evidence="1" type="ordered locus">Spy49_1507c</name>
</gene>